<name>A0AAW0ENB7_9TRYP</name>
<sequence>MDDMYGRVSTRGDPRSTGAPAPRYRTPKDDAPAYDPLLWRESDTSYLASLRTYAMTHSPPPARATATRHGGPPQRPPPPESFVSSSWTAAQPHGGDEAARLSRFHSVRLDAPTSWLGRLFRFMAPGLYARYQGNVTAEDVRQLPTAELIRLMQLALSAGEVDQSAMLARELSRRKLALQMSVCPNPAEAAQSAPATHGGVAPPPSAGAYVGRGAEPGAYDEAVSRPPFTSTPASETGDHTDASHRSVLSPWASELTGAPSFGHTLAPTARSTAEARPSASYEVAGGSAWGRHPRWQ</sequence>
<feature type="region of interest" description="Disordered" evidence="1">
    <location>
        <begin position="52"/>
        <end position="94"/>
    </location>
</feature>
<comment type="caution">
    <text evidence="2">The sequence shown here is derived from an EMBL/GenBank/DDBJ whole genome shotgun (WGS) entry which is preliminary data.</text>
</comment>
<feature type="region of interest" description="Disordered" evidence="1">
    <location>
        <begin position="1"/>
        <end position="36"/>
    </location>
</feature>
<evidence type="ECO:0000256" key="1">
    <source>
        <dbReference type="SAM" id="MobiDB-lite"/>
    </source>
</evidence>
<dbReference type="AlphaFoldDB" id="A0AAW0ENB7"/>
<dbReference type="Proteomes" id="UP001430356">
    <property type="component" value="Unassembled WGS sequence"/>
</dbReference>
<reference evidence="2 3" key="1">
    <citation type="journal article" date="2021" name="MBio">
        <title>A New Model Trypanosomatid, Novymonas esmeraldas: Genomic Perception of Its 'Candidatus Pandoraea novymonadis' Endosymbiont.</title>
        <authorList>
            <person name="Zakharova A."/>
            <person name="Saura A."/>
            <person name="Butenko A."/>
            <person name="Podesvova L."/>
            <person name="Warmusova S."/>
            <person name="Kostygov A.Y."/>
            <person name="Nenarokova A."/>
            <person name="Lukes J."/>
            <person name="Opperdoes F.R."/>
            <person name="Yurchenko V."/>
        </authorList>
    </citation>
    <scope>NUCLEOTIDE SEQUENCE [LARGE SCALE GENOMIC DNA]</scope>
    <source>
        <strain evidence="2 3">E262AT.01</strain>
    </source>
</reference>
<evidence type="ECO:0000313" key="3">
    <source>
        <dbReference type="Proteomes" id="UP001430356"/>
    </source>
</evidence>
<proteinExistence type="predicted"/>
<dbReference type="EMBL" id="JAECZO010000042">
    <property type="protein sequence ID" value="KAK7194787.1"/>
    <property type="molecule type" value="Genomic_DNA"/>
</dbReference>
<organism evidence="2 3">
    <name type="scientific">Novymonas esmeraldas</name>
    <dbReference type="NCBI Taxonomy" id="1808958"/>
    <lineage>
        <taxon>Eukaryota</taxon>
        <taxon>Discoba</taxon>
        <taxon>Euglenozoa</taxon>
        <taxon>Kinetoplastea</taxon>
        <taxon>Metakinetoplastina</taxon>
        <taxon>Trypanosomatida</taxon>
        <taxon>Trypanosomatidae</taxon>
        <taxon>Novymonas</taxon>
    </lineage>
</organism>
<keyword evidence="3" id="KW-1185">Reference proteome</keyword>
<feature type="region of interest" description="Disordered" evidence="1">
    <location>
        <begin position="189"/>
        <end position="245"/>
    </location>
</feature>
<feature type="region of interest" description="Disordered" evidence="1">
    <location>
        <begin position="272"/>
        <end position="296"/>
    </location>
</feature>
<evidence type="ECO:0000313" key="2">
    <source>
        <dbReference type="EMBL" id="KAK7194787.1"/>
    </source>
</evidence>
<accession>A0AAW0ENB7</accession>
<protein>
    <submittedName>
        <fullName evidence="2">Uncharacterized protein</fullName>
    </submittedName>
</protein>
<gene>
    <name evidence="2" type="ORF">NESM_000399000</name>
</gene>